<reference evidence="4 5" key="1">
    <citation type="submission" date="2018-10" db="EMBL/GenBank/DDBJ databases">
        <title>Genome assembly for a Yunnan-Guizhou Plateau 3E fish, Anabarilius grahami (Regan), and its evolutionary and genetic applications.</title>
        <authorList>
            <person name="Jiang W."/>
        </authorList>
    </citation>
    <scope>NUCLEOTIDE SEQUENCE [LARGE SCALE GENOMIC DNA]</scope>
    <source>
        <strain evidence="4">AG-KIZ</strain>
        <tissue evidence="4">Muscle</tissue>
    </source>
</reference>
<feature type="transmembrane region" description="Helical" evidence="2">
    <location>
        <begin position="128"/>
        <end position="146"/>
    </location>
</feature>
<keyword evidence="5" id="KW-1185">Reference proteome</keyword>
<organism evidence="4 5">
    <name type="scientific">Anabarilius grahami</name>
    <name type="common">Kanglang fish</name>
    <name type="synonym">Barilius grahami</name>
    <dbReference type="NCBI Taxonomy" id="495550"/>
    <lineage>
        <taxon>Eukaryota</taxon>
        <taxon>Metazoa</taxon>
        <taxon>Chordata</taxon>
        <taxon>Craniata</taxon>
        <taxon>Vertebrata</taxon>
        <taxon>Euteleostomi</taxon>
        <taxon>Actinopterygii</taxon>
        <taxon>Neopterygii</taxon>
        <taxon>Teleostei</taxon>
        <taxon>Ostariophysi</taxon>
        <taxon>Cypriniformes</taxon>
        <taxon>Xenocyprididae</taxon>
        <taxon>Xenocypridinae</taxon>
        <taxon>Xenocypridinae incertae sedis</taxon>
        <taxon>Anabarilius</taxon>
    </lineage>
</organism>
<evidence type="ECO:0000313" key="4">
    <source>
        <dbReference type="EMBL" id="ROL45657.1"/>
    </source>
</evidence>
<evidence type="ECO:0000313" key="5">
    <source>
        <dbReference type="Proteomes" id="UP000281406"/>
    </source>
</evidence>
<evidence type="ECO:0000256" key="3">
    <source>
        <dbReference type="SAM" id="SignalP"/>
    </source>
</evidence>
<sequence>MGCARVCVCVSCARCLWSLFLACDGPVLPESESGKASGNGKVRSSVSVPDAASGSSLPTMGRDRGARGPPAPQPLSTSVSTAPTDALAKVALSSGGTVTVAQNRIVLWFGFICVDTVWLLLIDSLPSVMGMCFTVLLAACIIISSPDGF</sequence>
<evidence type="ECO:0000256" key="2">
    <source>
        <dbReference type="SAM" id="Phobius"/>
    </source>
</evidence>
<dbReference type="AlphaFoldDB" id="A0A3N0YHN8"/>
<feature type="compositionally biased region" description="Polar residues" evidence="1">
    <location>
        <begin position="42"/>
        <end position="58"/>
    </location>
</feature>
<feature type="region of interest" description="Disordered" evidence="1">
    <location>
        <begin position="30"/>
        <end position="80"/>
    </location>
</feature>
<keyword evidence="2" id="KW-0472">Membrane</keyword>
<feature type="chain" id="PRO_5017971707" evidence="3">
    <location>
        <begin position="23"/>
        <end position="149"/>
    </location>
</feature>
<keyword evidence="3" id="KW-0732">Signal</keyword>
<name>A0A3N0YHN8_ANAGA</name>
<evidence type="ECO:0000256" key="1">
    <source>
        <dbReference type="SAM" id="MobiDB-lite"/>
    </source>
</evidence>
<keyword evidence="2" id="KW-0812">Transmembrane</keyword>
<gene>
    <name evidence="4" type="ORF">DPX16_17773</name>
</gene>
<comment type="caution">
    <text evidence="4">The sequence shown here is derived from an EMBL/GenBank/DDBJ whole genome shotgun (WGS) entry which is preliminary data.</text>
</comment>
<dbReference type="EMBL" id="RJVU01042551">
    <property type="protein sequence ID" value="ROL45657.1"/>
    <property type="molecule type" value="Genomic_DNA"/>
</dbReference>
<feature type="transmembrane region" description="Helical" evidence="2">
    <location>
        <begin position="105"/>
        <end position="121"/>
    </location>
</feature>
<feature type="signal peptide" evidence="3">
    <location>
        <begin position="1"/>
        <end position="22"/>
    </location>
</feature>
<keyword evidence="2" id="KW-1133">Transmembrane helix</keyword>
<dbReference type="Proteomes" id="UP000281406">
    <property type="component" value="Unassembled WGS sequence"/>
</dbReference>
<protein>
    <submittedName>
        <fullName evidence="4">Uncharacterized protein</fullName>
    </submittedName>
</protein>
<accession>A0A3N0YHN8</accession>
<proteinExistence type="predicted"/>